<keyword evidence="4 6" id="KW-1133">Transmembrane helix</keyword>
<evidence type="ECO:0000256" key="4">
    <source>
        <dbReference type="ARBA" id="ARBA00022989"/>
    </source>
</evidence>
<evidence type="ECO:0000313" key="8">
    <source>
        <dbReference type="EMBL" id="SDG73861.1"/>
    </source>
</evidence>
<feature type="transmembrane region" description="Helical" evidence="6">
    <location>
        <begin position="227"/>
        <end position="244"/>
    </location>
</feature>
<keyword evidence="9" id="KW-1185">Reference proteome</keyword>
<dbReference type="EMBL" id="FNCV01000002">
    <property type="protein sequence ID" value="SDG73861.1"/>
    <property type="molecule type" value="Genomic_DNA"/>
</dbReference>
<name>A0A1G7WPG5_9PROT</name>
<dbReference type="InterPro" id="IPR032816">
    <property type="entry name" value="VTT_dom"/>
</dbReference>
<evidence type="ECO:0000256" key="5">
    <source>
        <dbReference type="ARBA" id="ARBA00023136"/>
    </source>
</evidence>
<evidence type="ECO:0000313" key="9">
    <source>
        <dbReference type="Proteomes" id="UP000217076"/>
    </source>
</evidence>
<feature type="transmembrane region" description="Helical" evidence="6">
    <location>
        <begin position="98"/>
        <end position="123"/>
    </location>
</feature>
<dbReference type="Pfam" id="PF09335">
    <property type="entry name" value="VTT_dom"/>
    <property type="match status" value="1"/>
</dbReference>
<evidence type="ECO:0000256" key="6">
    <source>
        <dbReference type="RuleBase" id="RU366058"/>
    </source>
</evidence>
<dbReference type="PANTHER" id="PTHR12677:SF59">
    <property type="entry name" value="GOLGI APPARATUS MEMBRANE PROTEIN TVP38-RELATED"/>
    <property type="match status" value="1"/>
</dbReference>
<evidence type="ECO:0000256" key="1">
    <source>
        <dbReference type="ARBA" id="ARBA00004651"/>
    </source>
</evidence>
<dbReference type="GO" id="GO:0005886">
    <property type="term" value="C:plasma membrane"/>
    <property type="evidence" value="ECO:0007669"/>
    <property type="project" value="UniProtKB-SubCell"/>
</dbReference>
<organism evidence="8 9">
    <name type="scientific">Roseospirillum parvum</name>
    <dbReference type="NCBI Taxonomy" id="83401"/>
    <lineage>
        <taxon>Bacteria</taxon>
        <taxon>Pseudomonadati</taxon>
        <taxon>Pseudomonadota</taxon>
        <taxon>Alphaproteobacteria</taxon>
        <taxon>Rhodospirillales</taxon>
        <taxon>Rhodospirillaceae</taxon>
        <taxon>Roseospirillum</taxon>
    </lineage>
</organism>
<comment type="subcellular location">
    <subcellularLocation>
        <location evidence="1 6">Cell membrane</location>
        <topology evidence="1 6">Multi-pass membrane protein</topology>
    </subcellularLocation>
</comment>
<dbReference type="PANTHER" id="PTHR12677">
    <property type="entry name" value="GOLGI APPARATUS MEMBRANE PROTEIN TVP38-RELATED"/>
    <property type="match status" value="1"/>
</dbReference>
<keyword evidence="2 6" id="KW-1003">Cell membrane</keyword>
<feature type="transmembrane region" description="Helical" evidence="6">
    <location>
        <begin position="186"/>
        <end position="207"/>
    </location>
</feature>
<comment type="similarity">
    <text evidence="6">Belongs to the TVP38/TMEM64 family.</text>
</comment>
<gene>
    <name evidence="8" type="ORF">SAMN05421742_102278</name>
</gene>
<accession>A0A1G7WPG5</accession>
<dbReference type="InterPro" id="IPR015414">
    <property type="entry name" value="TMEM64"/>
</dbReference>
<keyword evidence="5 6" id="KW-0472">Membrane</keyword>
<dbReference type="STRING" id="83401.SAMN05421742_102278"/>
<feature type="transmembrane region" description="Helical" evidence="6">
    <location>
        <begin position="24"/>
        <end position="48"/>
    </location>
</feature>
<dbReference type="AlphaFoldDB" id="A0A1G7WPG5"/>
<feature type="domain" description="VTT" evidence="7">
    <location>
        <begin position="89"/>
        <end position="206"/>
    </location>
</feature>
<feature type="transmembrane region" description="Helical" evidence="6">
    <location>
        <begin position="68"/>
        <end position="91"/>
    </location>
</feature>
<reference evidence="9" key="1">
    <citation type="submission" date="2016-10" db="EMBL/GenBank/DDBJ databases">
        <authorList>
            <person name="Varghese N."/>
            <person name="Submissions S."/>
        </authorList>
    </citation>
    <scope>NUCLEOTIDE SEQUENCE [LARGE SCALE GENOMIC DNA]</scope>
    <source>
        <strain evidence="9">930I</strain>
    </source>
</reference>
<evidence type="ECO:0000259" key="7">
    <source>
        <dbReference type="Pfam" id="PF09335"/>
    </source>
</evidence>
<feature type="transmembrane region" description="Helical" evidence="6">
    <location>
        <begin position="155"/>
        <end position="179"/>
    </location>
</feature>
<evidence type="ECO:0000256" key="2">
    <source>
        <dbReference type="ARBA" id="ARBA00022475"/>
    </source>
</evidence>
<keyword evidence="3 6" id="KW-0812">Transmembrane</keyword>
<sequence length="257" mass="26633">MAMNEPDAVALSPAQSPRRRRWRWLVALGLAAGLLLALMVGPPAAPLLDGLRHGIGQAEALASARPALAVVLYLAVYVLAIGLSLPVAAWLSLAGGSLFGPLLGAGLASLGGALGAMLLYLLVRRLVGAGRGVEGALRRQPTLARAAEGFAAEGFSYLLAIRLVPVFPFWAVNLAAALIGVRWRDYALATGLGVIPAAAVFAGLGSGLEGLLAEGGPGPGAIYRPQLLLPLLGLAVLVLLPALWRRRRRRTTPHARP</sequence>
<proteinExistence type="inferred from homology"/>
<protein>
    <recommendedName>
        <fullName evidence="6">TVP38/TMEM64 family membrane protein</fullName>
    </recommendedName>
</protein>
<evidence type="ECO:0000256" key="3">
    <source>
        <dbReference type="ARBA" id="ARBA00022692"/>
    </source>
</evidence>
<dbReference type="Proteomes" id="UP000217076">
    <property type="component" value="Unassembled WGS sequence"/>
</dbReference>